<comment type="caution">
    <text evidence="2">The sequence shown here is derived from an EMBL/GenBank/DDBJ whole genome shotgun (WGS) entry which is preliminary data.</text>
</comment>
<dbReference type="Pfam" id="PF07977">
    <property type="entry name" value="FabA"/>
    <property type="match status" value="1"/>
</dbReference>
<dbReference type="PANTHER" id="PTHR30272:SF1">
    <property type="entry name" value="3-HYDROXYACYL-[ACYL-CARRIER-PROTEIN] DEHYDRATASE"/>
    <property type="match status" value="1"/>
</dbReference>
<organism evidence="2 3">
    <name type="scientific">Candidatus Nealsonbacteria bacterium CG10_big_fil_rev_8_21_14_0_10_37_25</name>
    <dbReference type="NCBI Taxonomy" id="1974711"/>
    <lineage>
        <taxon>Bacteria</taxon>
        <taxon>Candidatus Nealsoniibacteriota</taxon>
    </lineage>
</organism>
<protein>
    <recommendedName>
        <fullName evidence="4">3-hydroxyacyl-[acyl-carrier-protein] dehydratase FabZ</fullName>
    </recommendedName>
</protein>
<dbReference type="InterPro" id="IPR029069">
    <property type="entry name" value="HotDog_dom_sf"/>
</dbReference>
<dbReference type="Proteomes" id="UP000228909">
    <property type="component" value="Unassembled WGS sequence"/>
</dbReference>
<dbReference type="EMBL" id="PFCK01000066">
    <property type="protein sequence ID" value="PIR71496.1"/>
    <property type="molecule type" value="Genomic_DNA"/>
</dbReference>
<evidence type="ECO:0000313" key="2">
    <source>
        <dbReference type="EMBL" id="PIR71496.1"/>
    </source>
</evidence>
<dbReference type="GO" id="GO:0016829">
    <property type="term" value="F:lyase activity"/>
    <property type="evidence" value="ECO:0007669"/>
    <property type="project" value="UniProtKB-KW"/>
</dbReference>
<dbReference type="InterPro" id="IPR013114">
    <property type="entry name" value="FabA_FabZ"/>
</dbReference>
<accession>A0A2H0TIW7</accession>
<evidence type="ECO:0000313" key="3">
    <source>
        <dbReference type="Proteomes" id="UP000228909"/>
    </source>
</evidence>
<sequence>MLTKEEIKKIIPYQEPFLFVDGVEEIAENAISGFYQTSKDDYYFKGHFVDFKIMPGVLVVEAMAQLSTILLRKKIGENHKDYHFLAYDVRSCQFLKPIFPGDKIILKAEVLGIYDIPGSASKIAHVKSQALVDNNLKTEARFSVIIVKKEEFETKNAPR</sequence>
<evidence type="ECO:0008006" key="4">
    <source>
        <dbReference type="Google" id="ProtNLM"/>
    </source>
</evidence>
<keyword evidence="1" id="KW-0456">Lyase</keyword>
<dbReference type="SUPFAM" id="SSF54637">
    <property type="entry name" value="Thioesterase/thiol ester dehydrase-isomerase"/>
    <property type="match status" value="1"/>
</dbReference>
<gene>
    <name evidence="2" type="ORF">COU43_02375</name>
</gene>
<dbReference type="AlphaFoldDB" id="A0A2H0TIW7"/>
<dbReference type="PANTHER" id="PTHR30272">
    <property type="entry name" value="3-HYDROXYACYL-[ACYL-CARRIER-PROTEIN] DEHYDRATASE"/>
    <property type="match status" value="1"/>
</dbReference>
<reference evidence="3" key="1">
    <citation type="submission" date="2017-09" db="EMBL/GenBank/DDBJ databases">
        <title>Depth-based differentiation of microbial function through sediment-hosted aquifers and enrichment of novel symbionts in the deep terrestrial subsurface.</title>
        <authorList>
            <person name="Probst A.J."/>
            <person name="Ladd B."/>
            <person name="Jarett J.K."/>
            <person name="Geller-Mcgrath D.E."/>
            <person name="Sieber C.M.K."/>
            <person name="Emerson J.B."/>
            <person name="Anantharaman K."/>
            <person name="Thomas B.C."/>
            <person name="Malmstrom R."/>
            <person name="Stieglmeier M."/>
            <person name="Klingl A."/>
            <person name="Woyke T."/>
            <person name="Ryan C.M."/>
            <person name="Banfield J.F."/>
        </authorList>
    </citation>
    <scope>NUCLEOTIDE SEQUENCE [LARGE SCALE GENOMIC DNA]</scope>
</reference>
<dbReference type="Gene3D" id="3.10.129.10">
    <property type="entry name" value="Hotdog Thioesterase"/>
    <property type="match status" value="1"/>
</dbReference>
<evidence type="ECO:0000256" key="1">
    <source>
        <dbReference type="ARBA" id="ARBA00023239"/>
    </source>
</evidence>
<name>A0A2H0TIW7_9BACT</name>
<proteinExistence type="predicted"/>